<dbReference type="Proteomes" id="UP000011200">
    <property type="component" value="Chromosome"/>
</dbReference>
<dbReference type="AlphaFoldDB" id="A0A2U9PZ74"/>
<protein>
    <submittedName>
        <fullName evidence="1">Uncharacterized protein</fullName>
    </submittedName>
</protein>
<name>A0A2U9PZ74_MYCSE</name>
<proteinExistence type="predicted"/>
<gene>
    <name evidence="1" type="ORF">D806_060900</name>
</gene>
<sequence length="35" mass="3459">MSPAVAAGAVAPKSAAAIVTVINFRAILTGRPFSC</sequence>
<reference evidence="1 2" key="1">
    <citation type="journal article" date="2013" name="Genome Announc.">
        <title>Draft genome sequence of MKD8, a conjugal recipient Mycobacterium smegmatis strain.</title>
        <authorList>
            <person name="Gray T.A."/>
            <person name="Palumbo M.J."/>
            <person name="Derbyshire K.M."/>
        </authorList>
    </citation>
    <scope>NUCLEOTIDE SEQUENCE [LARGE SCALE GENOMIC DNA]</scope>
    <source>
        <strain evidence="1 2">MKD8</strain>
    </source>
</reference>
<evidence type="ECO:0000313" key="1">
    <source>
        <dbReference type="EMBL" id="AWT57028.1"/>
    </source>
</evidence>
<organism evidence="1 2">
    <name type="scientific">Mycolicibacterium smegmatis (strain MKD8)</name>
    <name type="common">Mycobacterium smegmatis</name>
    <dbReference type="NCBI Taxonomy" id="1214915"/>
    <lineage>
        <taxon>Bacteria</taxon>
        <taxon>Bacillati</taxon>
        <taxon>Actinomycetota</taxon>
        <taxon>Actinomycetes</taxon>
        <taxon>Mycobacteriales</taxon>
        <taxon>Mycobacteriaceae</taxon>
        <taxon>Mycolicibacterium</taxon>
    </lineage>
</organism>
<dbReference type="EMBL" id="CP027541">
    <property type="protein sequence ID" value="AWT57028.1"/>
    <property type="molecule type" value="Genomic_DNA"/>
</dbReference>
<evidence type="ECO:0000313" key="2">
    <source>
        <dbReference type="Proteomes" id="UP000011200"/>
    </source>
</evidence>
<accession>A0A2U9PZ74</accession>
<reference evidence="2" key="2">
    <citation type="submission" date="2018-03" db="EMBL/GenBank/DDBJ databases">
        <authorList>
            <person name="Derbyshire K."/>
            <person name="Gray T.A."/>
            <person name="Champion M."/>
        </authorList>
    </citation>
    <scope>NUCLEOTIDE SEQUENCE [LARGE SCALE GENOMIC DNA]</scope>
    <source>
        <strain evidence="2">MKD8</strain>
    </source>
</reference>